<dbReference type="InterPro" id="IPR016187">
    <property type="entry name" value="CTDL_fold"/>
</dbReference>
<dbReference type="InterPro" id="IPR050111">
    <property type="entry name" value="C-type_lectin/snaclec_domain"/>
</dbReference>
<feature type="non-terminal residue" evidence="2">
    <location>
        <position position="380"/>
    </location>
</feature>
<reference evidence="2 3" key="1">
    <citation type="journal article" date="2018" name="G3 (Bethesda)">
        <title>A High-Quality Reference Genome for the Invasive Mosquitofish Gambusia affinis Using a Chicago Library.</title>
        <authorList>
            <person name="Hoffberg S.L."/>
            <person name="Troendle N.J."/>
            <person name="Glenn T.C."/>
            <person name="Mahmud O."/>
            <person name="Louha S."/>
            <person name="Chalopin D."/>
            <person name="Bennetzen J.L."/>
            <person name="Mauricio R."/>
        </authorList>
    </citation>
    <scope>NUCLEOTIDE SEQUENCE [LARGE SCALE GENOMIC DNA]</scope>
    <source>
        <strain evidence="2">NE01/NJP1002.9</strain>
        <tissue evidence="2">Muscle</tissue>
    </source>
</reference>
<name>A0A315UUP8_GAMAF</name>
<evidence type="ECO:0000313" key="2">
    <source>
        <dbReference type="EMBL" id="PWA15333.1"/>
    </source>
</evidence>
<accession>A0A315UUP8</accession>
<gene>
    <name evidence="2" type="ORF">CCH79_00008488</name>
</gene>
<dbReference type="PRINTS" id="PR01504">
    <property type="entry name" value="PNCREATITSAP"/>
</dbReference>
<dbReference type="PANTHER" id="PTHR22803">
    <property type="entry name" value="MANNOSE, PHOSPHOLIPASE, LECTIN RECEPTOR RELATED"/>
    <property type="match status" value="1"/>
</dbReference>
<dbReference type="Proteomes" id="UP000250572">
    <property type="component" value="Unassembled WGS sequence"/>
</dbReference>
<protein>
    <recommendedName>
        <fullName evidence="1">C-type lectin domain-containing protein</fullName>
    </recommendedName>
</protein>
<dbReference type="EMBL" id="NHOQ01002708">
    <property type="protein sequence ID" value="PWA15333.1"/>
    <property type="molecule type" value="Genomic_DNA"/>
</dbReference>
<dbReference type="InterPro" id="IPR001304">
    <property type="entry name" value="C-type_lectin-like"/>
</dbReference>
<feature type="domain" description="C-type lectin" evidence="1">
    <location>
        <begin position="160"/>
        <end position="215"/>
    </location>
</feature>
<proteinExistence type="predicted"/>
<feature type="domain" description="C-type lectin" evidence="1">
    <location>
        <begin position="37"/>
        <end position="156"/>
    </location>
</feature>
<dbReference type="SUPFAM" id="SSF56436">
    <property type="entry name" value="C-type lectin-like"/>
    <property type="match status" value="3"/>
</dbReference>
<dbReference type="STRING" id="33528.ENSGAFP00000027129"/>
<feature type="domain" description="C-type lectin" evidence="1">
    <location>
        <begin position="258"/>
        <end position="377"/>
    </location>
</feature>
<organism evidence="2 3">
    <name type="scientific">Gambusia affinis</name>
    <name type="common">Western mosquitofish</name>
    <name type="synonym">Heterandria affinis</name>
    <dbReference type="NCBI Taxonomy" id="33528"/>
    <lineage>
        <taxon>Eukaryota</taxon>
        <taxon>Metazoa</taxon>
        <taxon>Chordata</taxon>
        <taxon>Craniata</taxon>
        <taxon>Vertebrata</taxon>
        <taxon>Euteleostomi</taxon>
        <taxon>Actinopterygii</taxon>
        <taxon>Neopterygii</taxon>
        <taxon>Teleostei</taxon>
        <taxon>Neoteleostei</taxon>
        <taxon>Acanthomorphata</taxon>
        <taxon>Ovalentaria</taxon>
        <taxon>Atherinomorphae</taxon>
        <taxon>Cyprinodontiformes</taxon>
        <taxon>Poeciliidae</taxon>
        <taxon>Poeciliinae</taxon>
        <taxon>Gambusia</taxon>
    </lineage>
</organism>
<dbReference type="PROSITE" id="PS50041">
    <property type="entry name" value="C_TYPE_LECTIN_2"/>
    <property type="match status" value="3"/>
</dbReference>
<comment type="caution">
    <text evidence="2">The sequence shown here is derived from an EMBL/GenBank/DDBJ whole genome shotgun (WGS) entry which is preliminary data.</text>
</comment>
<dbReference type="Pfam" id="PF00059">
    <property type="entry name" value="Lectin_C"/>
    <property type="match status" value="3"/>
</dbReference>
<keyword evidence="3" id="KW-1185">Reference proteome</keyword>
<dbReference type="SMART" id="SM00034">
    <property type="entry name" value="CLECT"/>
    <property type="match status" value="2"/>
</dbReference>
<dbReference type="InterPro" id="IPR016186">
    <property type="entry name" value="C-type_lectin-like/link_sf"/>
</dbReference>
<dbReference type="Gene3D" id="3.10.100.10">
    <property type="entry name" value="Mannose-Binding Protein A, subunit A"/>
    <property type="match status" value="3"/>
</dbReference>
<sequence length="380" mass="42900">MILLFLLFGLSLAAVVPSDRQEMKLQRGGCPPFWFSFNGRCYKYVSTLMTWADAEQHCVTQGANLVSIHSQAEENFVKLLIRNFDHAEGVNWIGLSDIHKDGRYFWSDGSRFNFKLWNAKEPNNSGGPEPCVHTNFGPSKGWNDSVCTGKYSSVCKARPEEGWIWSDGSKYKFSLWNSGQPDNDDGNEHCVHTNHESNFYWNDSLCSNKYAFVCAARTNSNMLLLVFLFGLALAAEPPSGGQEVKLLHGDCPMFWYSFEGRSYKYVASLMTWGEAEVHCLSEGGNLVSIRSLDEHNFVNNLIKNFDPTQSGTWIGLTDVHKEGAWMWSDGSKYKFPLWAPGEPNNAEGKEHCGHTNHGLDYYWNDGLCSDKRAFVCASRI</sequence>
<evidence type="ECO:0000313" key="3">
    <source>
        <dbReference type="Proteomes" id="UP000250572"/>
    </source>
</evidence>
<dbReference type="AlphaFoldDB" id="A0A315UUP8"/>
<evidence type="ECO:0000259" key="1">
    <source>
        <dbReference type="PROSITE" id="PS50041"/>
    </source>
</evidence>